<dbReference type="InterPro" id="IPR028082">
    <property type="entry name" value="Peripla_BP_I"/>
</dbReference>
<dbReference type="Gene3D" id="3.40.50.2300">
    <property type="match status" value="1"/>
</dbReference>
<evidence type="ECO:0000313" key="1">
    <source>
        <dbReference type="EMBL" id="MBC5581595.1"/>
    </source>
</evidence>
<name>A0A923IE66_9FIRM</name>
<accession>A0A923IE66</accession>
<dbReference type="SUPFAM" id="SSF53822">
    <property type="entry name" value="Periplasmic binding protein-like I"/>
    <property type="match status" value="1"/>
</dbReference>
<gene>
    <name evidence="1" type="ORF">H8S23_08760</name>
</gene>
<comment type="caution">
    <text evidence="1">The sequence shown here is derived from an EMBL/GenBank/DDBJ whole genome shotgun (WGS) entry which is preliminary data.</text>
</comment>
<protein>
    <submittedName>
        <fullName evidence="1">Uncharacterized protein</fullName>
    </submittedName>
</protein>
<proteinExistence type="predicted"/>
<dbReference type="EMBL" id="JACONZ010000003">
    <property type="protein sequence ID" value="MBC5581595.1"/>
    <property type="molecule type" value="Genomic_DNA"/>
</dbReference>
<reference evidence="1" key="1">
    <citation type="submission" date="2020-08" db="EMBL/GenBank/DDBJ databases">
        <title>Genome public.</title>
        <authorList>
            <person name="Liu C."/>
            <person name="Sun Q."/>
        </authorList>
    </citation>
    <scope>NUCLEOTIDE SEQUENCE</scope>
    <source>
        <strain evidence="1">BX8</strain>
    </source>
</reference>
<dbReference type="Proteomes" id="UP000659630">
    <property type="component" value="Unassembled WGS sequence"/>
</dbReference>
<evidence type="ECO:0000313" key="2">
    <source>
        <dbReference type="Proteomes" id="UP000659630"/>
    </source>
</evidence>
<sequence>MILILVEASYADSIWCIRLLEGLTGRLKQKRLPFRQITSLDEAGPDSRYIYLIGSDNVWLEAALQACNQAGVYPILLCNQAYHTFDADYSTVCLDVVNSMRRLMEILSARGLDRVALYGVNPQSVSDEAREEGYLSARARDGRGKSDVFFNNGSLENCFEIFLRRSGEYDAAICVNEFAAVSLARRLARRDPERAQRLLIVSCADGWLSQFYEGRILSVKGNFAARAKAAVALLENLRKNPDLSHIIMTIRWDFSALQPGAGAPAPAAPGDGYPPLPWIQDAFYEDSELNEMMLVERLLRESADTDRVLLWHLLQGESYQMISEKCFLTESAIKYRVKKMVELCRVEGRQQLVALLNEYLPQPLPGGREGLSPARRRRGGR</sequence>
<dbReference type="RefSeq" id="WP_186887970.1">
    <property type="nucleotide sequence ID" value="NZ_JACONZ010000003.1"/>
</dbReference>
<keyword evidence="2" id="KW-1185">Reference proteome</keyword>
<dbReference type="AlphaFoldDB" id="A0A923IE66"/>
<organism evidence="1 2">
    <name type="scientific">Anaerofilum hominis</name>
    <dbReference type="NCBI Taxonomy" id="2763016"/>
    <lineage>
        <taxon>Bacteria</taxon>
        <taxon>Bacillati</taxon>
        <taxon>Bacillota</taxon>
        <taxon>Clostridia</taxon>
        <taxon>Eubacteriales</taxon>
        <taxon>Oscillospiraceae</taxon>
        <taxon>Anaerofilum</taxon>
    </lineage>
</organism>